<gene>
    <name evidence="4" type="ORF">BLA17378_03667</name>
    <name evidence="3" type="ORF">CFB84_18460</name>
</gene>
<sequence length="73" mass="7742">MLPGKCTDVTRLLSDALDRHLTLHERLQVRVHLPTCSGCRAYRGQIALLRTAAKAAAGRGPSPDDDGASSGES</sequence>
<dbReference type="InterPro" id="IPR027383">
    <property type="entry name" value="Znf_put"/>
</dbReference>
<evidence type="ECO:0000313" key="4">
    <source>
        <dbReference type="EMBL" id="VWC77194.1"/>
    </source>
</evidence>
<dbReference type="GeneID" id="99663327"/>
<dbReference type="Pfam" id="PF13490">
    <property type="entry name" value="zf-HC2"/>
    <property type="match status" value="1"/>
</dbReference>
<proteinExistence type="predicted"/>
<reference evidence="3 5" key="3">
    <citation type="submission" date="2017-08" db="EMBL/GenBank/DDBJ databases">
        <title>WGS of novel Burkholderia cepaca complex species.</title>
        <authorList>
            <person name="Lipuma J."/>
            <person name="Spilker T."/>
        </authorList>
    </citation>
    <scope>NUCLEOTIDE SEQUENCE [LARGE SCALE GENOMIC DNA]</scope>
    <source>
        <strain evidence="3 5">AU17325</strain>
    </source>
</reference>
<accession>A0A228IN01</accession>
<dbReference type="Proteomes" id="UP000494120">
    <property type="component" value="Unassembled WGS sequence"/>
</dbReference>
<dbReference type="AlphaFoldDB" id="A0A228IN01"/>
<comment type="caution">
    <text evidence="3">The sequence shown here is derived from an EMBL/GenBank/DDBJ whole genome shotgun (WGS) entry which is preliminary data.</text>
</comment>
<evidence type="ECO:0000313" key="3">
    <source>
        <dbReference type="EMBL" id="OXI43552.1"/>
    </source>
</evidence>
<evidence type="ECO:0000256" key="1">
    <source>
        <dbReference type="SAM" id="MobiDB-lite"/>
    </source>
</evidence>
<dbReference type="EMBL" id="CABVQG010000012">
    <property type="protein sequence ID" value="VWC77194.1"/>
    <property type="molecule type" value="Genomic_DNA"/>
</dbReference>
<reference evidence="3" key="1">
    <citation type="submission" date="2017-06" db="EMBL/GenBank/DDBJ databases">
        <authorList>
            <person name="Kim H.J."/>
            <person name="Triplett B.A."/>
        </authorList>
    </citation>
    <scope>NUCLEOTIDE SEQUENCE [LARGE SCALE GENOMIC DNA]</scope>
    <source>
        <strain evidence="3">AU17325</strain>
    </source>
</reference>
<evidence type="ECO:0000313" key="5">
    <source>
        <dbReference type="Proteomes" id="UP000214600"/>
    </source>
</evidence>
<evidence type="ECO:0000313" key="6">
    <source>
        <dbReference type="Proteomes" id="UP000494120"/>
    </source>
</evidence>
<feature type="region of interest" description="Disordered" evidence="1">
    <location>
        <begin position="53"/>
        <end position="73"/>
    </location>
</feature>
<reference evidence="4 6" key="4">
    <citation type="submission" date="2019-09" db="EMBL/GenBank/DDBJ databases">
        <authorList>
            <person name="Depoorter E."/>
        </authorList>
    </citation>
    <scope>NUCLEOTIDE SEQUENCE [LARGE SCALE GENOMIC DNA]</scope>
    <source>
        <strain evidence="4 6">R-17378</strain>
    </source>
</reference>
<keyword evidence="6" id="KW-1185">Reference proteome</keyword>
<dbReference type="OrthoDB" id="8374021at2"/>
<dbReference type="Proteomes" id="UP000214600">
    <property type="component" value="Unassembled WGS sequence"/>
</dbReference>
<evidence type="ECO:0000259" key="2">
    <source>
        <dbReference type="Pfam" id="PF13490"/>
    </source>
</evidence>
<reference evidence="5" key="2">
    <citation type="submission" date="2017-06" db="EMBL/GenBank/DDBJ databases">
        <authorList>
            <person name="LiPuma J."/>
            <person name="Spilker T."/>
        </authorList>
    </citation>
    <scope>NUCLEOTIDE SEQUENCE [LARGE SCALE GENOMIC DNA]</scope>
    <source>
        <strain evidence="5">AU17325</strain>
    </source>
</reference>
<protein>
    <recommendedName>
        <fullName evidence="2">Putative zinc-finger domain-containing protein</fullName>
    </recommendedName>
</protein>
<dbReference type="RefSeq" id="WP_043186259.1">
    <property type="nucleotide sequence ID" value="NZ_CABVQF010000001.1"/>
</dbReference>
<dbReference type="EMBL" id="NKFA01000007">
    <property type="protein sequence ID" value="OXI43552.1"/>
    <property type="molecule type" value="Genomic_DNA"/>
</dbReference>
<name>A0A228IN01_9BURK</name>
<feature type="domain" description="Putative zinc-finger" evidence="2">
    <location>
        <begin position="6"/>
        <end position="40"/>
    </location>
</feature>
<organism evidence="3 5">
    <name type="scientific">Burkholderia aenigmatica</name>
    <dbReference type="NCBI Taxonomy" id="2015348"/>
    <lineage>
        <taxon>Bacteria</taxon>
        <taxon>Pseudomonadati</taxon>
        <taxon>Pseudomonadota</taxon>
        <taxon>Betaproteobacteria</taxon>
        <taxon>Burkholderiales</taxon>
        <taxon>Burkholderiaceae</taxon>
        <taxon>Burkholderia</taxon>
        <taxon>Burkholderia cepacia complex</taxon>
    </lineage>
</organism>